<organism evidence="1 2">
    <name type="scientific">Syntrophotalea acetylenivorans</name>
    <dbReference type="NCBI Taxonomy" id="1842532"/>
    <lineage>
        <taxon>Bacteria</taxon>
        <taxon>Pseudomonadati</taxon>
        <taxon>Thermodesulfobacteriota</taxon>
        <taxon>Desulfuromonadia</taxon>
        <taxon>Desulfuromonadales</taxon>
        <taxon>Syntrophotaleaceae</taxon>
        <taxon>Syntrophotalea</taxon>
    </lineage>
</organism>
<gene>
    <name evidence="1" type="ORF">A7E78_13495</name>
</gene>
<proteinExistence type="predicted"/>
<sequence>MKTYYLEFRAREELDGPVDSLTEEKLVRFWVVDRSPDGALRRAHHYLVQNGWQPDGLERSPEEVLLPQTDMDDQDMECYEQAQRYGISMAVTD</sequence>
<protein>
    <submittedName>
        <fullName evidence="1">Uncharacterized protein</fullName>
    </submittedName>
</protein>
<dbReference type="Proteomes" id="UP000182517">
    <property type="component" value="Chromosome"/>
</dbReference>
<name>A0A1L3GS76_9BACT</name>
<keyword evidence="2" id="KW-1185">Reference proteome</keyword>
<reference evidence="1 2" key="1">
    <citation type="journal article" date="2017" name="Genome Announc.">
        <title>Complete Genome Sequences of Two Acetylene-Fermenting Pelobacter acetylenicus Strains.</title>
        <authorList>
            <person name="Sutton J.M."/>
            <person name="Baesman S.M."/>
            <person name="Fierst J.L."/>
            <person name="Poret-Peterson A.T."/>
            <person name="Oremland R.S."/>
            <person name="Dunlap D.S."/>
            <person name="Akob D.M."/>
        </authorList>
    </citation>
    <scope>NUCLEOTIDE SEQUENCE [LARGE SCALE GENOMIC DNA]</scope>
    <source>
        <strain evidence="1 2">SFB93</strain>
    </source>
</reference>
<evidence type="ECO:0000313" key="2">
    <source>
        <dbReference type="Proteomes" id="UP000182517"/>
    </source>
</evidence>
<dbReference type="RefSeq" id="WP_072284779.1">
    <property type="nucleotide sequence ID" value="NZ_CP015519.1"/>
</dbReference>
<dbReference type="AlphaFoldDB" id="A0A1L3GS76"/>
<dbReference type="OrthoDB" id="5388775at2"/>
<dbReference type="EMBL" id="CP015519">
    <property type="protein sequence ID" value="APG28755.1"/>
    <property type="molecule type" value="Genomic_DNA"/>
</dbReference>
<accession>A0A1L3GS76</accession>
<dbReference type="KEGG" id="pef:A7E78_13495"/>
<evidence type="ECO:0000313" key="1">
    <source>
        <dbReference type="EMBL" id="APG28755.1"/>
    </source>
</evidence>